<sequence>MATPTLPSPLSSSPFALLTSKLILFPSFLACNTHSYRSLYRAVHANAAFCAMGFGDGWPAQTWTDEEAREWMMTHDVIKSWEKRNMGDFAMGLRTDEDKKETSERFLGHDLRLLEGHEYARCMENWERGIEEIEWIGYAGIRDAATTSMPDRTDSDKSLPHWLEMVELRYGVAPDYWGKGLARIGAEAVMLWGMKERGVKRYIAETEKENFRSGRVLEKMGFKGLEGNEYWKDEGENEWGLSAAALVKRLSMTG</sequence>
<dbReference type="Proteomes" id="UP000824998">
    <property type="component" value="Unassembled WGS sequence"/>
</dbReference>
<dbReference type="PANTHER" id="PTHR43792">
    <property type="entry name" value="GNAT FAMILY, PUTATIVE (AFU_ORTHOLOGUE AFUA_3G00765)-RELATED-RELATED"/>
    <property type="match status" value="1"/>
</dbReference>
<dbReference type="InterPro" id="IPR016181">
    <property type="entry name" value="Acyl_CoA_acyltransferase"/>
</dbReference>
<keyword evidence="3" id="KW-1185">Reference proteome</keyword>
<name>A0A9P7YIW3_9HELO</name>
<evidence type="ECO:0000313" key="2">
    <source>
        <dbReference type="EMBL" id="KAG9234415.1"/>
    </source>
</evidence>
<reference evidence="2" key="1">
    <citation type="journal article" date="2021" name="IMA Fungus">
        <title>Genomic characterization of three marine fungi, including Emericellopsis atlantica sp. nov. with signatures of a generalist lifestyle and marine biomass degradation.</title>
        <authorList>
            <person name="Hagestad O.C."/>
            <person name="Hou L."/>
            <person name="Andersen J.H."/>
            <person name="Hansen E.H."/>
            <person name="Altermark B."/>
            <person name="Li C."/>
            <person name="Kuhnert E."/>
            <person name="Cox R.J."/>
            <person name="Crous P.W."/>
            <person name="Spatafora J.W."/>
            <person name="Lail K."/>
            <person name="Amirebrahimi M."/>
            <person name="Lipzen A."/>
            <person name="Pangilinan J."/>
            <person name="Andreopoulos W."/>
            <person name="Hayes R.D."/>
            <person name="Ng V."/>
            <person name="Grigoriev I.V."/>
            <person name="Jackson S.A."/>
            <person name="Sutton T.D.S."/>
            <person name="Dobson A.D.W."/>
            <person name="Rama T."/>
        </authorList>
    </citation>
    <scope>NUCLEOTIDE SEQUENCE</scope>
    <source>
        <strain evidence="2">TRa018bII</strain>
    </source>
</reference>
<evidence type="ECO:0000259" key="1">
    <source>
        <dbReference type="PROSITE" id="PS51186"/>
    </source>
</evidence>
<dbReference type="InterPro" id="IPR000182">
    <property type="entry name" value="GNAT_dom"/>
</dbReference>
<protein>
    <submittedName>
        <fullName evidence="2">GNAT domain-containing protein</fullName>
    </submittedName>
</protein>
<dbReference type="InterPro" id="IPR051531">
    <property type="entry name" value="N-acetyltransferase"/>
</dbReference>
<proteinExistence type="predicted"/>
<dbReference type="EMBL" id="MU251464">
    <property type="protein sequence ID" value="KAG9234415.1"/>
    <property type="molecule type" value="Genomic_DNA"/>
</dbReference>
<gene>
    <name evidence="2" type="ORF">BJ875DRAFT_461604</name>
</gene>
<dbReference type="OrthoDB" id="630895at2759"/>
<accession>A0A9P7YIW3</accession>
<dbReference type="SUPFAM" id="SSF55729">
    <property type="entry name" value="Acyl-CoA N-acyltransferases (Nat)"/>
    <property type="match status" value="1"/>
</dbReference>
<feature type="domain" description="N-acetyltransferase" evidence="1">
    <location>
        <begin position="91"/>
        <end position="253"/>
    </location>
</feature>
<dbReference type="Gene3D" id="3.40.630.30">
    <property type="match status" value="1"/>
</dbReference>
<organism evidence="2 3">
    <name type="scientific">Amylocarpus encephaloides</name>
    <dbReference type="NCBI Taxonomy" id="45428"/>
    <lineage>
        <taxon>Eukaryota</taxon>
        <taxon>Fungi</taxon>
        <taxon>Dikarya</taxon>
        <taxon>Ascomycota</taxon>
        <taxon>Pezizomycotina</taxon>
        <taxon>Leotiomycetes</taxon>
        <taxon>Helotiales</taxon>
        <taxon>Helotiales incertae sedis</taxon>
        <taxon>Amylocarpus</taxon>
    </lineage>
</organism>
<dbReference type="PROSITE" id="PS51186">
    <property type="entry name" value="GNAT"/>
    <property type="match status" value="1"/>
</dbReference>
<dbReference type="PANTHER" id="PTHR43792:SF1">
    <property type="entry name" value="N-ACETYLTRANSFERASE DOMAIN-CONTAINING PROTEIN"/>
    <property type="match status" value="1"/>
</dbReference>
<dbReference type="AlphaFoldDB" id="A0A9P7YIW3"/>
<dbReference type="GO" id="GO:0016747">
    <property type="term" value="F:acyltransferase activity, transferring groups other than amino-acyl groups"/>
    <property type="evidence" value="ECO:0007669"/>
    <property type="project" value="InterPro"/>
</dbReference>
<evidence type="ECO:0000313" key="3">
    <source>
        <dbReference type="Proteomes" id="UP000824998"/>
    </source>
</evidence>
<dbReference type="Pfam" id="PF13302">
    <property type="entry name" value="Acetyltransf_3"/>
    <property type="match status" value="1"/>
</dbReference>
<comment type="caution">
    <text evidence="2">The sequence shown here is derived from an EMBL/GenBank/DDBJ whole genome shotgun (WGS) entry which is preliminary data.</text>
</comment>